<dbReference type="InterPro" id="IPR050155">
    <property type="entry name" value="HAD-like_hydrolase_sf"/>
</dbReference>
<comment type="caution">
    <text evidence="1">The sequence shown here is derived from an EMBL/GenBank/DDBJ whole genome shotgun (WGS) entry which is preliminary data.</text>
</comment>
<dbReference type="AlphaFoldDB" id="A0ABD7ITN0"/>
<dbReference type="Proteomes" id="UP000276249">
    <property type="component" value="Unassembled WGS sequence"/>
</dbReference>
<keyword evidence="1" id="KW-0378">Hydrolase</keyword>
<name>A0ABD7ITN0_LACPE</name>
<sequence>MKYRNVLFDIDNTLINSADLIAKLLKEGAEREGVYVPLKEFRTRIGQPGNEILKELGVHNWRRVLAEYTLQFEKNMNSLDYFEGIEKMLTGLLEMDTRLGVVTSKDRNQFEKETQRFPMISTMKIITTSDLTENPKPSGDPLNYTLEKFHLKKRQTLYVGDSIFDMQAANEAEVDFAIAAWGALPAASFKHAKYLAKTPNEIVTIVR</sequence>
<dbReference type="SFLD" id="SFLDS00003">
    <property type="entry name" value="Haloacid_Dehalogenase"/>
    <property type="match status" value="1"/>
</dbReference>
<dbReference type="Gene3D" id="3.40.50.1000">
    <property type="entry name" value="HAD superfamily/HAD-like"/>
    <property type="match status" value="1"/>
</dbReference>
<dbReference type="RefSeq" id="WP_120769386.1">
    <property type="nucleotide sequence ID" value="NZ_CP032654.1"/>
</dbReference>
<dbReference type="Pfam" id="PF13419">
    <property type="entry name" value="HAD_2"/>
    <property type="match status" value="1"/>
</dbReference>
<dbReference type="GO" id="GO:0016787">
    <property type="term" value="F:hydrolase activity"/>
    <property type="evidence" value="ECO:0007669"/>
    <property type="project" value="UniProtKB-KW"/>
</dbReference>
<dbReference type="NCBIfam" id="TIGR01549">
    <property type="entry name" value="HAD-SF-IA-v1"/>
    <property type="match status" value="1"/>
</dbReference>
<organism evidence="1 2">
    <name type="scientific">Lactiplantibacillus pentosus</name>
    <name type="common">Lactobacillus pentosus</name>
    <dbReference type="NCBI Taxonomy" id="1589"/>
    <lineage>
        <taxon>Bacteria</taxon>
        <taxon>Bacillati</taxon>
        <taxon>Bacillota</taxon>
        <taxon>Bacilli</taxon>
        <taxon>Lactobacillales</taxon>
        <taxon>Lactobacillaceae</taxon>
        <taxon>Lactiplantibacillus</taxon>
    </lineage>
</organism>
<dbReference type="PANTHER" id="PTHR43434">
    <property type="entry name" value="PHOSPHOGLYCOLATE PHOSPHATASE"/>
    <property type="match status" value="1"/>
</dbReference>
<reference evidence="1 2" key="1">
    <citation type="submission" date="2018-10" db="EMBL/GenBank/DDBJ databases">
        <title>Genome sequences of five Lactobacillus pentosus strains isolated from brines of traditionally fermented spanish-style green table olives and differences between them.</title>
        <authorList>
            <person name="Jimenez Diaz R."/>
        </authorList>
    </citation>
    <scope>NUCLEOTIDE SEQUENCE [LARGE SCALE GENOMIC DNA]</scope>
    <source>
        <strain evidence="1 2">IG10</strain>
    </source>
</reference>
<dbReference type="SFLD" id="SFLDG01129">
    <property type="entry name" value="C1.5:_HAD__Beta-PGM__Phosphata"/>
    <property type="match status" value="1"/>
</dbReference>
<dbReference type="InterPro" id="IPR036412">
    <property type="entry name" value="HAD-like_sf"/>
</dbReference>
<dbReference type="SUPFAM" id="SSF56784">
    <property type="entry name" value="HAD-like"/>
    <property type="match status" value="1"/>
</dbReference>
<accession>A0ABD7ITN0</accession>
<dbReference type="EMBL" id="RDCJ01000027">
    <property type="protein sequence ID" value="RMW51141.1"/>
    <property type="molecule type" value="Genomic_DNA"/>
</dbReference>
<dbReference type="InterPro" id="IPR023214">
    <property type="entry name" value="HAD_sf"/>
</dbReference>
<evidence type="ECO:0000313" key="1">
    <source>
        <dbReference type="EMBL" id="RMW51141.1"/>
    </source>
</evidence>
<dbReference type="InterPro" id="IPR023198">
    <property type="entry name" value="PGP-like_dom2"/>
</dbReference>
<gene>
    <name evidence="1" type="ORF">D6U18_02090</name>
</gene>
<evidence type="ECO:0000313" key="2">
    <source>
        <dbReference type="Proteomes" id="UP000276249"/>
    </source>
</evidence>
<protein>
    <submittedName>
        <fullName evidence="1">HAD family hydrolase</fullName>
    </submittedName>
</protein>
<proteinExistence type="predicted"/>
<dbReference type="PANTHER" id="PTHR43434:SF26">
    <property type="entry name" value="PYROPHOSPHATASE PPAX"/>
    <property type="match status" value="1"/>
</dbReference>
<dbReference type="InterPro" id="IPR041492">
    <property type="entry name" value="HAD_2"/>
</dbReference>
<dbReference type="Gene3D" id="1.10.150.240">
    <property type="entry name" value="Putative phosphatase, domain 2"/>
    <property type="match status" value="1"/>
</dbReference>
<dbReference type="InterPro" id="IPR006439">
    <property type="entry name" value="HAD-SF_hydro_IA"/>
</dbReference>